<organism evidence="6 7">
    <name type="scientific">Azospirillum oleiclasticum</name>
    <dbReference type="NCBI Taxonomy" id="2735135"/>
    <lineage>
        <taxon>Bacteria</taxon>
        <taxon>Pseudomonadati</taxon>
        <taxon>Pseudomonadota</taxon>
        <taxon>Alphaproteobacteria</taxon>
        <taxon>Rhodospirillales</taxon>
        <taxon>Azospirillaceae</taxon>
        <taxon>Azospirillum</taxon>
    </lineage>
</organism>
<proteinExistence type="inferred from homology"/>
<keyword evidence="7" id="KW-1185">Reference proteome</keyword>
<evidence type="ECO:0000259" key="5">
    <source>
        <dbReference type="Pfam" id="PF02872"/>
    </source>
</evidence>
<protein>
    <submittedName>
        <fullName evidence="6">Multifunctional 2',3'-cyclic-nucleotide 2'-phosphodiesterase/5'-nucleotidase/3'-nucleotidase</fullName>
    </submittedName>
</protein>
<dbReference type="InterPro" id="IPR004843">
    <property type="entry name" value="Calcineurin-like_PHP"/>
</dbReference>
<dbReference type="SUPFAM" id="SSF56300">
    <property type="entry name" value="Metallo-dependent phosphatases"/>
    <property type="match status" value="1"/>
</dbReference>
<evidence type="ECO:0000256" key="3">
    <source>
        <dbReference type="RuleBase" id="RU362119"/>
    </source>
</evidence>
<evidence type="ECO:0000256" key="1">
    <source>
        <dbReference type="ARBA" id="ARBA00006654"/>
    </source>
</evidence>
<comment type="caution">
    <text evidence="6">The sequence shown here is derived from an EMBL/GenBank/DDBJ whole genome shotgun (WGS) entry which is preliminary data.</text>
</comment>
<feature type="signal peptide" evidence="3">
    <location>
        <begin position="1"/>
        <end position="21"/>
    </location>
</feature>
<dbReference type="InterPro" id="IPR029052">
    <property type="entry name" value="Metallo-depent_PP-like"/>
</dbReference>
<evidence type="ECO:0000313" key="7">
    <source>
        <dbReference type="Proteomes" id="UP000584642"/>
    </source>
</evidence>
<dbReference type="PANTHER" id="PTHR11575:SF24">
    <property type="entry name" value="5'-NUCLEOTIDASE"/>
    <property type="match status" value="1"/>
</dbReference>
<dbReference type="PROSITE" id="PS00786">
    <property type="entry name" value="5_NUCLEOTIDASE_2"/>
    <property type="match status" value="1"/>
</dbReference>
<dbReference type="PANTHER" id="PTHR11575">
    <property type="entry name" value="5'-NUCLEOTIDASE-RELATED"/>
    <property type="match status" value="1"/>
</dbReference>
<feature type="domain" description="5'-Nucleotidase C-terminal" evidence="5">
    <location>
        <begin position="331"/>
        <end position="495"/>
    </location>
</feature>
<evidence type="ECO:0000256" key="2">
    <source>
        <dbReference type="ARBA" id="ARBA00022729"/>
    </source>
</evidence>
<gene>
    <name evidence="6" type="ORF">HND93_32505</name>
</gene>
<dbReference type="SUPFAM" id="SSF55816">
    <property type="entry name" value="5'-nucleotidase (syn. UDP-sugar hydrolase), C-terminal domain"/>
    <property type="match status" value="1"/>
</dbReference>
<dbReference type="InterPro" id="IPR008334">
    <property type="entry name" value="5'-Nucleotdase_C"/>
</dbReference>
<dbReference type="CDD" id="cd07409">
    <property type="entry name" value="MPP_CD73_N"/>
    <property type="match status" value="1"/>
</dbReference>
<keyword evidence="3" id="KW-0378">Hydrolase</keyword>
<keyword evidence="2 3" id="KW-0732">Signal</keyword>
<dbReference type="Gene3D" id="3.60.21.10">
    <property type="match status" value="1"/>
</dbReference>
<dbReference type="Gene3D" id="3.90.780.10">
    <property type="entry name" value="5'-Nucleotidase, C-terminal domain"/>
    <property type="match status" value="1"/>
</dbReference>
<sequence>MAKRLLLGLALTAATAWPAAAQEFPLRILHVNDVHARYDETTATGTLCTAKDAAGNKCVGGAARLATRLKELRTGNALFLDAGDQFQGTLFYNQFKDAVVYTILDLLKPDAQTIGNHEFDDGPQGLSSYLSRVTWPVISANIVTAKQPALRGRIKPSTVVTRGGQRIGIVGLTTVETPTASSPGPTVGFADEAKSLQAAVDALRRQGVNKIIALTHVGYSVDQTLAATVDGVDVFVGGHSHTLLSNSDPKAAGPYPYVGKSPSGAPVLVVQAGAYSTHLGQLDVVFDDKGVVKSWTGDAKLIGAEVVPDPVVKEKVRQLNVPLETLRRTPVGESKVELVGASSSCRFRECVMGDLISDALLAHATAKGGYKGTAVAIQNGGGIRSSIPAGAVTMGQILEVLPFSNSVATAEVTGADLLKDLEAGVARAHDPNAPGTGRFPQVAGLRYSFAPAKPEGQRIQKVEVRDKAGAWAPLDPAATYTVFTNDFVRKGGDGYVNLAKAKVFYDYGPELEGVVADYIKARSPVAPALDGRITRME</sequence>
<dbReference type="InterPro" id="IPR006179">
    <property type="entry name" value="5_nucleotidase/apyrase"/>
</dbReference>
<dbReference type="Pfam" id="PF00149">
    <property type="entry name" value="Metallophos"/>
    <property type="match status" value="1"/>
</dbReference>
<dbReference type="PRINTS" id="PR01607">
    <property type="entry name" value="APYRASEFAMLY"/>
</dbReference>
<feature type="chain" id="PRO_5045012311" evidence="3">
    <location>
        <begin position="22"/>
        <end position="537"/>
    </location>
</feature>
<name>A0ABX2TJN9_9PROT</name>
<evidence type="ECO:0000313" key="6">
    <source>
        <dbReference type="EMBL" id="NYZ24451.1"/>
    </source>
</evidence>
<dbReference type="Proteomes" id="UP000584642">
    <property type="component" value="Unassembled WGS sequence"/>
</dbReference>
<dbReference type="Pfam" id="PF02872">
    <property type="entry name" value="5_nucleotid_C"/>
    <property type="match status" value="1"/>
</dbReference>
<accession>A0ABX2TJN9</accession>
<dbReference type="EMBL" id="JABFDB010000040">
    <property type="protein sequence ID" value="NYZ24451.1"/>
    <property type="molecule type" value="Genomic_DNA"/>
</dbReference>
<dbReference type="InterPro" id="IPR006146">
    <property type="entry name" value="5'-Nucleotdase_CS"/>
</dbReference>
<feature type="domain" description="Calcineurin-like phosphoesterase" evidence="4">
    <location>
        <begin position="26"/>
        <end position="242"/>
    </location>
</feature>
<comment type="similarity">
    <text evidence="1 3">Belongs to the 5'-nucleotidase family.</text>
</comment>
<dbReference type="InterPro" id="IPR036907">
    <property type="entry name" value="5'-Nucleotdase_C_sf"/>
</dbReference>
<reference evidence="6 7" key="1">
    <citation type="submission" date="2020-05" db="EMBL/GenBank/DDBJ databases">
        <title>Azospirillum oleiclasticum sp. nov, a nitrogen-fixing and heavy crude oil-emulsifying bacterium isolated from the crude oil of Yumen Oilfield.</title>
        <authorList>
            <person name="Wu D."/>
            <person name="Cai M."/>
            <person name="Zhang X."/>
        </authorList>
    </citation>
    <scope>NUCLEOTIDE SEQUENCE [LARGE SCALE GENOMIC DNA]</scope>
    <source>
        <strain evidence="6 7">ROY-1-1-2</strain>
    </source>
</reference>
<evidence type="ECO:0000259" key="4">
    <source>
        <dbReference type="Pfam" id="PF00149"/>
    </source>
</evidence>
<keyword evidence="3" id="KW-0547">Nucleotide-binding</keyword>